<dbReference type="PANTHER" id="PTHR45947">
    <property type="entry name" value="SULFOQUINOVOSYL TRANSFERASE SQD2"/>
    <property type="match status" value="1"/>
</dbReference>
<evidence type="ECO:0000313" key="3">
    <source>
        <dbReference type="EMBL" id="OGH66397.1"/>
    </source>
</evidence>
<dbReference type="GO" id="GO:0016757">
    <property type="term" value="F:glycosyltransferase activity"/>
    <property type="evidence" value="ECO:0007669"/>
    <property type="project" value="InterPro"/>
</dbReference>
<dbReference type="STRING" id="1798676.A3B90_00085"/>
<dbReference type="CDD" id="cd03823">
    <property type="entry name" value="GT4_ExpE7-like"/>
    <property type="match status" value="1"/>
</dbReference>
<dbReference type="Pfam" id="PF00534">
    <property type="entry name" value="Glycos_transf_1"/>
    <property type="match status" value="1"/>
</dbReference>
<comment type="caution">
    <text evidence="3">The sequence shown here is derived from an EMBL/GenBank/DDBJ whole genome shotgun (WGS) entry which is preliminary data.</text>
</comment>
<organism evidence="3 4">
    <name type="scientific">Candidatus Magasanikbacteria bacterium RIFCSPHIGHO2_02_FULL_41_13</name>
    <dbReference type="NCBI Taxonomy" id="1798676"/>
    <lineage>
        <taxon>Bacteria</taxon>
        <taxon>Candidatus Magasanikiibacteriota</taxon>
    </lineage>
</organism>
<reference evidence="3 4" key="1">
    <citation type="journal article" date="2016" name="Nat. Commun.">
        <title>Thousands of microbial genomes shed light on interconnected biogeochemical processes in an aquifer system.</title>
        <authorList>
            <person name="Anantharaman K."/>
            <person name="Brown C.T."/>
            <person name="Hug L.A."/>
            <person name="Sharon I."/>
            <person name="Castelle C.J."/>
            <person name="Probst A.J."/>
            <person name="Thomas B.C."/>
            <person name="Singh A."/>
            <person name="Wilkins M.J."/>
            <person name="Karaoz U."/>
            <person name="Brodie E.L."/>
            <person name="Williams K.H."/>
            <person name="Hubbard S.S."/>
            <person name="Banfield J.F."/>
        </authorList>
    </citation>
    <scope>NUCLEOTIDE SEQUENCE [LARGE SCALE GENOMIC DNA]</scope>
</reference>
<dbReference type="EMBL" id="MFPX01000018">
    <property type="protein sequence ID" value="OGH66397.1"/>
    <property type="molecule type" value="Genomic_DNA"/>
</dbReference>
<feature type="domain" description="Glycosyl transferase family 1" evidence="1">
    <location>
        <begin position="217"/>
        <end position="374"/>
    </location>
</feature>
<dbReference type="Gene3D" id="3.40.50.2000">
    <property type="entry name" value="Glycogen Phosphorylase B"/>
    <property type="match status" value="2"/>
</dbReference>
<evidence type="ECO:0000313" key="4">
    <source>
        <dbReference type="Proteomes" id="UP000178742"/>
    </source>
</evidence>
<evidence type="ECO:0008006" key="5">
    <source>
        <dbReference type="Google" id="ProtNLM"/>
    </source>
</evidence>
<feature type="domain" description="Glycosyltransferase subfamily 4-like N-terminal" evidence="2">
    <location>
        <begin position="16"/>
        <end position="206"/>
    </location>
</feature>
<proteinExistence type="predicted"/>
<accession>A0A1F6M437</accession>
<protein>
    <recommendedName>
        <fullName evidence="5">Glycosyltransferase subfamily 4-like N-terminal domain-containing protein</fullName>
    </recommendedName>
</protein>
<evidence type="ECO:0000259" key="2">
    <source>
        <dbReference type="Pfam" id="PF13439"/>
    </source>
</evidence>
<dbReference type="PANTHER" id="PTHR45947:SF13">
    <property type="entry name" value="TRANSFERASE"/>
    <property type="match status" value="1"/>
</dbReference>
<evidence type="ECO:0000259" key="1">
    <source>
        <dbReference type="Pfam" id="PF00534"/>
    </source>
</evidence>
<dbReference type="InterPro" id="IPR028098">
    <property type="entry name" value="Glyco_trans_4-like_N"/>
</dbReference>
<gene>
    <name evidence="3" type="ORF">A3B90_00085</name>
</gene>
<sequence length="397" mass="45664">MRICIISNLYPPYARGGAEQVVHKMSEELAALGHKIVLITLTPGAEEKEAAGNVTIYRIHPRNLFFYTQAHHHGVLARFLWHIIDIIHLHSRNNIREILRREKPDLVHTHNLMGLGFLIPRLIKKMGLRHIHTVHDVQLVEPSGIILKQNEKSFRYTGFPTRLYTWIMKTLFASPSVVISPSQFLLQFYESRGFFPQSHRIVMRNPITLLPRLQKNTKHEVFSFLYVGQIEEHKGVTFLIETFLQFLKENNHCELHIVGAGSSLEDLQTRAKKEKRIFFHGKVEREKLPEFFASSDITIVPSLCYENSPTVIFESLSFGVPVLASNIEGIAELIREGENGITFIAGDENSLQKKLAWCTAHKNEIVQMGEYSKESISNFSKDNYIEKLLEIYSGRHE</sequence>
<dbReference type="InterPro" id="IPR001296">
    <property type="entry name" value="Glyco_trans_1"/>
</dbReference>
<dbReference type="InterPro" id="IPR050194">
    <property type="entry name" value="Glycosyltransferase_grp1"/>
</dbReference>
<dbReference type="Pfam" id="PF13439">
    <property type="entry name" value="Glyco_transf_4"/>
    <property type="match status" value="1"/>
</dbReference>
<dbReference type="AlphaFoldDB" id="A0A1F6M437"/>
<dbReference type="Proteomes" id="UP000178742">
    <property type="component" value="Unassembled WGS sequence"/>
</dbReference>
<dbReference type="SUPFAM" id="SSF53756">
    <property type="entry name" value="UDP-Glycosyltransferase/glycogen phosphorylase"/>
    <property type="match status" value="1"/>
</dbReference>
<name>A0A1F6M437_9BACT</name>